<dbReference type="SUPFAM" id="SSF53850">
    <property type="entry name" value="Periplasmic binding protein-like II"/>
    <property type="match status" value="1"/>
</dbReference>
<dbReference type="InterPro" id="IPR000847">
    <property type="entry name" value="LysR_HTH_N"/>
</dbReference>
<dbReference type="GO" id="GO:0000976">
    <property type="term" value="F:transcription cis-regulatory region binding"/>
    <property type="evidence" value="ECO:0007669"/>
    <property type="project" value="TreeGrafter"/>
</dbReference>
<dbReference type="FunFam" id="1.10.10.10:FF:000001">
    <property type="entry name" value="LysR family transcriptional regulator"/>
    <property type="match status" value="1"/>
</dbReference>
<dbReference type="PRINTS" id="PR00039">
    <property type="entry name" value="HTHLYSR"/>
</dbReference>
<dbReference type="KEGG" id="ggr:HKW67_17290"/>
<evidence type="ECO:0000313" key="6">
    <source>
        <dbReference type="EMBL" id="QJR37146.1"/>
    </source>
</evidence>
<dbReference type="InterPro" id="IPR036390">
    <property type="entry name" value="WH_DNA-bd_sf"/>
</dbReference>
<dbReference type="PROSITE" id="PS50931">
    <property type="entry name" value="HTH_LYSR"/>
    <property type="match status" value="1"/>
</dbReference>
<organism evidence="6 7">
    <name type="scientific">Gemmatimonas groenlandica</name>
    <dbReference type="NCBI Taxonomy" id="2732249"/>
    <lineage>
        <taxon>Bacteria</taxon>
        <taxon>Pseudomonadati</taxon>
        <taxon>Gemmatimonadota</taxon>
        <taxon>Gemmatimonadia</taxon>
        <taxon>Gemmatimonadales</taxon>
        <taxon>Gemmatimonadaceae</taxon>
        <taxon>Gemmatimonas</taxon>
    </lineage>
</organism>
<dbReference type="InterPro" id="IPR036388">
    <property type="entry name" value="WH-like_DNA-bd_sf"/>
</dbReference>
<comment type="similarity">
    <text evidence="1">Belongs to the LysR transcriptional regulatory family.</text>
</comment>
<reference evidence="6 7" key="1">
    <citation type="submission" date="2020-05" db="EMBL/GenBank/DDBJ databases">
        <title>Complete genome sequence of Gemmatimonas greenlandica TET16.</title>
        <authorList>
            <person name="Zeng Y."/>
        </authorList>
    </citation>
    <scope>NUCLEOTIDE SEQUENCE [LARGE SCALE GENOMIC DNA]</scope>
    <source>
        <strain evidence="6 7">TET16</strain>
    </source>
</reference>
<evidence type="ECO:0000256" key="1">
    <source>
        <dbReference type="ARBA" id="ARBA00009437"/>
    </source>
</evidence>
<sequence>MTNVAARLNYHHLHYFWAVAREGNLTRAAQRLHVSQSALSTQIRQLESQLGQQLFERRGRTLELTEAGRIALDYADSIVTAGNELVGTLRDGRRDERHVLRVGSVATLSRNFQRAFLAPILKDPSLSLVLQSGSLAELLSRLRAHTLDVVLSNRRVPEDADHAWRSSRIARQQVSLVGPPRSSPFRYPDELADVPLLLPSRDHEFRTAFDVLCDERGLRPTVIAEADDMAMLRVLTRELNAVALVPAVVVQDELRDGRLQEYCAVPDLFEEFHAISVTRRYQPSLLRTLLARRTADVLNTIE</sequence>
<evidence type="ECO:0000259" key="5">
    <source>
        <dbReference type="PROSITE" id="PS50931"/>
    </source>
</evidence>
<dbReference type="GO" id="GO:0003700">
    <property type="term" value="F:DNA-binding transcription factor activity"/>
    <property type="evidence" value="ECO:0007669"/>
    <property type="project" value="InterPro"/>
</dbReference>
<dbReference type="SUPFAM" id="SSF46785">
    <property type="entry name" value="Winged helix' DNA-binding domain"/>
    <property type="match status" value="1"/>
</dbReference>
<keyword evidence="4" id="KW-0804">Transcription</keyword>
<evidence type="ECO:0000256" key="4">
    <source>
        <dbReference type="ARBA" id="ARBA00023163"/>
    </source>
</evidence>
<evidence type="ECO:0000256" key="2">
    <source>
        <dbReference type="ARBA" id="ARBA00023015"/>
    </source>
</evidence>
<keyword evidence="3" id="KW-0238">DNA-binding</keyword>
<dbReference type="EMBL" id="CP053085">
    <property type="protein sequence ID" value="QJR37146.1"/>
    <property type="molecule type" value="Genomic_DNA"/>
</dbReference>
<dbReference type="Gene3D" id="1.10.10.10">
    <property type="entry name" value="Winged helix-like DNA-binding domain superfamily/Winged helix DNA-binding domain"/>
    <property type="match status" value="1"/>
</dbReference>
<feature type="domain" description="HTH lysR-type" evidence="5">
    <location>
        <begin position="8"/>
        <end position="65"/>
    </location>
</feature>
<name>A0A6M4IUH1_9BACT</name>
<keyword evidence="7" id="KW-1185">Reference proteome</keyword>
<dbReference type="RefSeq" id="WP_171226579.1">
    <property type="nucleotide sequence ID" value="NZ_CP053085.1"/>
</dbReference>
<dbReference type="PANTHER" id="PTHR30126:SF98">
    <property type="entry name" value="HTH-TYPE TRANSCRIPTIONAL ACTIVATOR BAUR"/>
    <property type="match status" value="1"/>
</dbReference>
<gene>
    <name evidence="6" type="ORF">HKW67_17290</name>
</gene>
<dbReference type="PANTHER" id="PTHR30126">
    <property type="entry name" value="HTH-TYPE TRANSCRIPTIONAL REGULATOR"/>
    <property type="match status" value="1"/>
</dbReference>
<dbReference type="Gene3D" id="3.40.190.290">
    <property type="match status" value="1"/>
</dbReference>
<proteinExistence type="inferred from homology"/>
<keyword evidence="2" id="KW-0805">Transcription regulation</keyword>
<dbReference type="AlphaFoldDB" id="A0A6M4IUH1"/>
<dbReference type="InterPro" id="IPR005119">
    <property type="entry name" value="LysR_subst-bd"/>
</dbReference>
<evidence type="ECO:0000256" key="3">
    <source>
        <dbReference type="ARBA" id="ARBA00023125"/>
    </source>
</evidence>
<dbReference type="Proteomes" id="UP000500938">
    <property type="component" value="Chromosome"/>
</dbReference>
<dbReference type="Pfam" id="PF00126">
    <property type="entry name" value="HTH_1"/>
    <property type="match status" value="1"/>
</dbReference>
<dbReference type="Pfam" id="PF03466">
    <property type="entry name" value="LysR_substrate"/>
    <property type="match status" value="1"/>
</dbReference>
<protein>
    <submittedName>
        <fullName evidence="6">LysR family transcriptional regulator</fullName>
    </submittedName>
</protein>
<accession>A0A6M4IUH1</accession>
<evidence type="ECO:0000313" key="7">
    <source>
        <dbReference type="Proteomes" id="UP000500938"/>
    </source>
</evidence>